<dbReference type="EMBL" id="JAWJUL010000579">
    <property type="protein sequence ID" value="MDV3444031.1"/>
    <property type="molecule type" value="Genomic_DNA"/>
</dbReference>
<keyword evidence="2" id="KW-1185">Reference proteome</keyword>
<reference evidence="1 2" key="1">
    <citation type="submission" date="2023-10" db="EMBL/GenBank/DDBJ databases">
        <title>Pseudomonas otitidis isolated from a paediatric patient with cystic fibrosis in Chile.</title>
        <authorList>
            <person name="Amsteins-Romero L."/>
            <person name="Opazo-Capurro A."/>
            <person name="Matus-Kohler M."/>
            <person name="Gonzalez-Rocha G."/>
        </authorList>
    </citation>
    <scope>NUCLEOTIDE SEQUENCE [LARGE SCALE GENOMIC DNA]</scope>
    <source>
        <strain evidence="1 2">P-714</strain>
    </source>
</reference>
<gene>
    <name evidence="1" type="ORF">R0G64_32405</name>
</gene>
<dbReference type="Proteomes" id="UP001273935">
    <property type="component" value="Unassembled WGS sequence"/>
</dbReference>
<comment type="caution">
    <text evidence="1">The sequence shown here is derived from an EMBL/GenBank/DDBJ whole genome shotgun (WGS) entry which is preliminary data.</text>
</comment>
<name>A0ABU3Y1J1_9GAMM</name>
<sequence>AILGAWIGATLLGLGWNFEQVLTALVLPAALATAAVQVRLAQLQASVSLYKALGGGWQPPEG</sequence>
<organism evidence="1 2">
    <name type="scientific">Metapseudomonas otitidis</name>
    <dbReference type="NCBI Taxonomy" id="319939"/>
    <lineage>
        <taxon>Bacteria</taxon>
        <taxon>Pseudomonadati</taxon>
        <taxon>Pseudomonadota</taxon>
        <taxon>Gammaproteobacteria</taxon>
        <taxon>Pseudomonadales</taxon>
        <taxon>Pseudomonadaceae</taxon>
        <taxon>Metapseudomonas</taxon>
    </lineage>
</organism>
<accession>A0ABU3Y1J1</accession>
<protein>
    <submittedName>
        <fullName evidence="1">Uncharacterized protein</fullName>
    </submittedName>
</protein>
<dbReference type="SUPFAM" id="SSF56954">
    <property type="entry name" value="Outer membrane efflux proteins (OEP)"/>
    <property type="match status" value="1"/>
</dbReference>
<evidence type="ECO:0000313" key="2">
    <source>
        <dbReference type="Proteomes" id="UP001273935"/>
    </source>
</evidence>
<evidence type="ECO:0000313" key="1">
    <source>
        <dbReference type="EMBL" id="MDV3444031.1"/>
    </source>
</evidence>
<feature type="non-terminal residue" evidence="1">
    <location>
        <position position="1"/>
    </location>
</feature>
<dbReference type="RefSeq" id="WP_317234936.1">
    <property type="nucleotide sequence ID" value="NZ_JAWJUL010000579.1"/>
</dbReference>
<proteinExistence type="predicted"/>